<evidence type="ECO:0000259" key="2">
    <source>
        <dbReference type="Pfam" id="PF14690"/>
    </source>
</evidence>
<evidence type="ECO:0000259" key="1">
    <source>
        <dbReference type="Pfam" id="PF01610"/>
    </source>
</evidence>
<dbReference type="PANTHER" id="PTHR33498">
    <property type="entry name" value="TRANSPOSASE FOR INSERTION SEQUENCE ELEMENT IS1557"/>
    <property type="match status" value="1"/>
</dbReference>
<dbReference type="Pfam" id="PF14690">
    <property type="entry name" value="Zn_ribbon_ISL3"/>
    <property type="match status" value="1"/>
</dbReference>
<dbReference type="InterPro" id="IPR047951">
    <property type="entry name" value="Transpos_ISL3"/>
</dbReference>
<dbReference type="EMBL" id="JBHSPC010000073">
    <property type="protein sequence ID" value="MFC5672846.1"/>
    <property type="molecule type" value="Genomic_DNA"/>
</dbReference>
<comment type="caution">
    <text evidence="3">The sequence shown here is derived from an EMBL/GenBank/DDBJ whole genome shotgun (WGS) entry which is preliminary data.</text>
</comment>
<dbReference type="RefSeq" id="WP_381215501.1">
    <property type="nucleotide sequence ID" value="NZ_JBHSPC010000073.1"/>
</dbReference>
<dbReference type="NCBIfam" id="NF033550">
    <property type="entry name" value="transpos_ISL3"/>
    <property type="match status" value="1"/>
</dbReference>
<name>A0ABW0XR88_9ACTN</name>
<proteinExistence type="predicted"/>
<gene>
    <name evidence="3" type="ORF">ACFP2V_22835</name>
</gene>
<sequence length="449" mass="49989">MDIDDTGINEAATRLLGLEGVSVIKVKDDGSGGSAVYVVTAEDSARACPSCGVFATRLKDYRTTRPRHLPCGGRPVSIQWRKARWHCTEPACGRGSFTEAIRAVPAGMRTTAALRQAAGAAVCDGSRTVVQAGRDLHLSWPIVQRCFEDHAAKVLPETPPATSAIGIDETRRGKPVWKQNPDTEKWELVADAWHIGFVDAIGGRGLFGQVEGRNSASVADWLSAQPAAWREQVRHVAIDLCSTFRAAVHRALPHAAVVVDCFHIVQLAQRHLADLRRRLTWKQHGRRARKGDGIYTVRKLLRRNKENPTEEQLSLLKAELEYMGTYGRQIYAAWQAKELLRGLLHLAVSRTHVTPDRSAISAARHRFLAHVADHAHLPEIVTLAETVEQWWDGIETYLVTGITNAASEGNNRLIKLEARNAFGFRNRENQRLRSRCATTRRSRREAHPH</sequence>
<feature type="domain" description="Transposase IS204/IS1001/IS1096/IS1165 zinc-finger" evidence="2">
    <location>
        <begin position="46"/>
        <end position="89"/>
    </location>
</feature>
<dbReference type="InterPro" id="IPR029261">
    <property type="entry name" value="Transposase_Znf"/>
</dbReference>
<dbReference type="PANTHER" id="PTHR33498:SF1">
    <property type="entry name" value="TRANSPOSASE FOR INSERTION SEQUENCE ELEMENT IS1557"/>
    <property type="match status" value="1"/>
</dbReference>
<reference evidence="4" key="1">
    <citation type="journal article" date="2019" name="Int. J. Syst. Evol. Microbiol.">
        <title>The Global Catalogue of Microorganisms (GCM) 10K type strain sequencing project: providing services to taxonomists for standard genome sequencing and annotation.</title>
        <authorList>
            <consortium name="The Broad Institute Genomics Platform"/>
            <consortium name="The Broad Institute Genome Sequencing Center for Infectious Disease"/>
            <person name="Wu L."/>
            <person name="Ma J."/>
        </authorList>
    </citation>
    <scope>NUCLEOTIDE SEQUENCE [LARGE SCALE GENOMIC DNA]</scope>
    <source>
        <strain evidence="4">JCM 13852</strain>
    </source>
</reference>
<keyword evidence="4" id="KW-1185">Reference proteome</keyword>
<evidence type="ECO:0000313" key="3">
    <source>
        <dbReference type="EMBL" id="MFC5672846.1"/>
    </source>
</evidence>
<organism evidence="3 4">
    <name type="scientific">Streptomyces incanus</name>
    <dbReference type="NCBI Taxonomy" id="887453"/>
    <lineage>
        <taxon>Bacteria</taxon>
        <taxon>Bacillati</taxon>
        <taxon>Actinomycetota</taxon>
        <taxon>Actinomycetes</taxon>
        <taxon>Kitasatosporales</taxon>
        <taxon>Streptomycetaceae</taxon>
        <taxon>Streptomyces</taxon>
    </lineage>
</organism>
<dbReference type="Proteomes" id="UP001596183">
    <property type="component" value="Unassembled WGS sequence"/>
</dbReference>
<feature type="domain" description="Transposase IS204/IS1001/IS1096/IS1165 DDE" evidence="1">
    <location>
        <begin position="197"/>
        <end position="433"/>
    </location>
</feature>
<evidence type="ECO:0000313" key="4">
    <source>
        <dbReference type="Proteomes" id="UP001596183"/>
    </source>
</evidence>
<accession>A0ABW0XR88</accession>
<dbReference type="InterPro" id="IPR002560">
    <property type="entry name" value="Transposase_DDE"/>
</dbReference>
<protein>
    <submittedName>
        <fullName evidence="3">ISL3 family transposase</fullName>
    </submittedName>
</protein>
<dbReference type="Pfam" id="PF01610">
    <property type="entry name" value="DDE_Tnp_ISL3"/>
    <property type="match status" value="1"/>
</dbReference>